<organism evidence="2 3">
    <name type="scientific">Tuber borchii</name>
    <name type="common">White truffle</name>
    <dbReference type="NCBI Taxonomy" id="42251"/>
    <lineage>
        <taxon>Eukaryota</taxon>
        <taxon>Fungi</taxon>
        <taxon>Dikarya</taxon>
        <taxon>Ascomycota</taxon>
        <taxon>Pezizomycotina</taxon>
        <taxon>Pezizomycetes</taxon>
        <taxon>Pezizales</taxon>
        <taxon>Tuberaceae</taxon>
        <taxon>Tuber</taxon>
    </lineage>
</organism>
<proteinExistence type="predicted"/>
<gene>
    <name evidence="2" type="ORF">B9Z19DRAFT_338976</name>
</gene>
<dbReference type="AlphaFoldDB" id="A0A2T6ZJ36"/>
<evidence type="ECO:0000313" key="3">
    <source>
        <dbReference type="Proteomes" id="UP000244722"/>
    </source>
</evidence>
<comment type="caution">
    <text evidence="2">The sequence shown here is derived from an EMBL/GenBank/DDBJ whole genome shotgun (WGS) entry which is preliminary data.</text>
</comment>
<feature type="region of interest" description="Disordered" evidence="1">
    <location>
        <begin position="66"/>
        <end position="100"/>
    </location>
</feature>
<evidence type="ECO:0000256" key="1">
    <source>
        <dbReference type="SAM" id="MobiDB-lite"/>
    </source>
</evidence>
<name>A0A2T6ZJ36_TUBBO</name>
<evidence type="ECO:0000313" key="2">
    <source>
        <dbReference type="EMBL" id="PUU75501.1"/>
    </source>
</evidence>
<protein>
    <submittedName>
        <fullName evidence="2">Uncharacterized protein</fullName>
    </submittedName>
</protein>
<reference evidence="2 3" key="1">
    <citation type="submission" date="2017-04" db="EMBL/GenBank/DDBJ databases">
        <title>Draft genome sequence of Tuber borchii Vittad., a whitish edible truffle.</title>
        <authorList>
            <consortium name="DOE Joint Genome Institute"/>
            <person name="Murat C."/>
            <person name="Kuo A."/>
            <person name="Barry K.W."/>
            <person name="Clum A."/>
            <person name="Dockter R.B."/>
            <person name="Fauchery L."/>
            <person name="Iotti M."/>
            <person name="Kohler A."/>
            <person name="Labutti K."/>
            <person name="Lindquist E.A."/>
            <person name="Lipzen A."/>
            <person name="Ohm R.A."/>
            <person name="Wang M."/>
            <person name="Grigoriev I.V."/>
            <person name="Zambonelli A."/>
            <person name="Martin F.M."/>
        </authorList>
    </citation>
    <scope>NUCLEOTIDE SEQUENCE [LARGE SCALE GENOMIC DNA]</scope>
    <source>
        <strain evidence="2 3">Tbo3840</strain>
    </source>
</reference>
<accession>A0A2T6ZJ36</accession>
<dbReference type="EMBL" id="NESQ01000227">
    <property type="protein sequence ID" value="PUU75501.1"/>
    <property type="molecule type" value="Genomic_DNA"/>
</dbReference>
<sequence length="100" mass="12370">MLFSEKWLFFLWWRAKQGLYAFYLSIFRSGRGKEEKEEKKLYKEEKKKRTCKNLQKENNKTIRETRTSNNKLKFHPHEPNSMEPYKQKLIYPHPAMRENN</sequence>
<dbReference type="Proteomes" id="UP000244722">
    <property type="component" value="Unassembled WGS sequence"/>
</dbReference>
<keyword evidence="3" id="KW-1185">Reference proteome</keyword>